<accession>A0A645GTF3</accession>
<protein>
    <recommendedName>
        <fullName evidence="2">IS66 family transposase ISBaps1</fullName>
    </recommendedName>
</protein>
<evidence type="ECO:0000313" key="1">
    <source>
        <dbReference type="EMBL" id="MPN29089.1"/>
    </source>
</evidence>
<dbReference type="NCBIfam" id="NF033819">
    <property type="entry name" value="IS66_TnpB"/>
    <property type="match status" value="1"/>
</dbReference>
<evidence type="ECO:0008006" key="2">
    <source>
        <dbReference type="Google" id="ProtNLM"/>
    </source>
</evidence>
<comment type="caution">
    <text evidence="1">The sequence shown here is derived from an EMBL/GenBank/DDBJ whole genome shotgun (WGS) entry which is preliminary data.</text>
</comment>
<dbReference type="AlphaFoldDB" id="A0A645GTF3"/>
<reference evidence="1" key="1">
    <citation type="submission" date="2019-08" db="EMBL/GenBank/DDBJ databases">
        <authorList>
            <person name="Kucharzyk K."/>
            <person name="Murdoch R.W."/>
            <person name="Higgins S."/>
            <person name="Loffler F."/>
        </authorList>
    </citation>
    <scope>NUCLEOTIDE SEQUENCE</scope>
</reference>
<dbReference type="EMBL" id="VSSQ01079620">
    <property type="protein sequence ID" value="MPN29089.1"/>
    <property type="molecule type" value="Genomic_DNA"/>
</dbReference>
<gene>
    <name evidence="1" type="ORF">SDC9_176540</name>
</gene>
<name>A0A645GTF3_9ZZZZ</name>
<dbReference type="PANTHER" id="PTHR36455:SF1">
    <property type="entry name" value="BLR8292 PROTEIN"/>
    <property type="match status" value="1"/>
</dbReference>
<proteinExistence type="predicted"/>
<dbReference type="InterPro" id="IPR008878">
    <property type="entry name" value="Transposase_IS66_Orf2"/>
</dbReference>
<sequence length="117" mass="13695">MIDLSQVENYYIACGYTDLRRGIDGLIAVVVQQFSTQIDENSIFLFCGRRTDRMKALYFTGDGYVLLYKRLNNGKFQWPRSEAELMKLDKQSFRWLMEGLKIDQPKAIRKSAQKDLL</sequence>
<organism evidence="1">
    <name type="scientific">bioreactor metagenome</name>
    <dbReference type="NCBI Taxonomy" id="1076179"/>
    <lineage>
        <taxon>unclassified sequences</taxon>
        <taxon>metagenomes</taxon>
        <taxon>ecological metagenomes</taxon>
    </lineage>
</organism>
<dbReference type="Pfam" id="PF05717">
    <property type="entry name" value="TnpB_IS66"/>
    <property type="match status" value="1"/>
</dbReference>
<dbReference type="PANTHER" id="PTHR36455">
    <property type="match status" value="1"/>
</dbReference>